<dbReference type="PANTHER" id="PTHR38113">
    <property type="match status" value="1"/>
</dbReference>
<reference evidence="3" key="1">
    <citation type="submission" date="2013-08" db="EMBL/GenBank/DDBJ databases">
        <authorList>
            <person name="Mendez C."/>
            <person name="Richter M."/>
            <person name="Ferrer M."/>
            <person name="Sanchez J."/>
        </authorList>
    </citation>
    <scope>NUCLEOTIDE SEQUENCE</scope>
</reference>
<evidence type="ECO:0000259" key="2">
    <source>
        <dbReference type="Pfam" id="PF10056"/>
    </source>
</evidence>
<dbReference type="Pfam" id="PF10056">
    <property type="entry name" value="DUF2293"/>
    <property type="match status" value="1"/>
</dbReference>
<gene>
    <name evidence="3" type="ORF">B1B_16091</name>
</gene>
<evidence type="ECO:0000256" key="1">
    <source>
        <dbReference type="SAM" id="Coils"/>
    </source>
</evidence>
<comment type="caution">
    <text evidence="3">The sequence shown here is derived from an EMBL/GenBank/DDBJ whole genome shotgun (WGS) entry which is preliminary data.</text>
</comment>
<organism evidence="3">
    <name type="scientific">mine drainage metagenome</name>
    <dbReference type="NCBI Taxonomy" id="410659"/>
    <lineage>
        <taxon>unclassified sequences</taxon>
        <taxon>metagenomes</taxon>
        <taxon>ecological metagenomes</taxon>
    </lineage>
</organism>
<protein>
    <recommendedName>
        <fullName evidence="2">DUF2293 domain-containing protein</fullName>
    </recommendedName>
</protein>
<sequence length="184" mass="21457">MPAGNAFRTREVKRRGPHWVLLKRRKRYTETLGILCPGKILEGVEGREEATRAARTKARERAEKQRQRDEEGYRQAFEEACLRYLDFAPRYASVARTIARETAAHATVKRSGRVGRTSLLPLDEKVRLAVRAHLRHRHTSYEKEMGRRGFPLDHENAQPIRWDAGREVDEFLRSRRRAQSTLRG</sequence>
<dbReference type="PANTHER" id="PTHR38113:SF2">
    <property type="entry name" value="DUF2293 DOMAIN-CONTAINING PROTEIN"/>
    <property type="match status" value="1"/>
</dbReference>
<dbReference type="AlphaFoldDB" id="T1A6Y5"/>
<proteinExistence type="predicted"/>
<name>T1A6Y5_9ZZZZ</name>
<keyword evidence="1" id="KW-0175">Coiled coil</keyword>
<dbReference type="InterPro" id="IPR018744">
    <property type="entry name" value="DUF2293"/>
</dbReference>
<feature type="domain" description="DUF2293" evidence="2">
    <location>
        <begin position="87"/>
        <end position="143"/>
    </location>
</feature>
<feature type="coiled-coil region" evidence="1">
    <location>
        <begin position="47"/>
        <end position="79"/>
    </location>
</feature>
<dbReference type="EMBL" id="AUZY01010697">
    <property type="protein sequence ID" value="EQD37580.1"/>
    <property type="molecule type" value="Genomic_DNA"/>
</dbReference>
<accession>T1A6Y5</accession>
<reference evidence="3" key="2">
    <citation type="journal article" date="2014" name="ISME J.">
        <title>Microbial stratification in low pH oxic and suboxic macroscopic growths along an acid mine drainage.</title>
        <authorList>
            <person name="Mendez-Garcia C."/>
            <person name="Mesa V."/>
            <person name="Sprenger R.R."/>
            <person name="Richter M."/>
            <person name="Diez M.S."/>
            <person name="Solano J."/>
            <person name="Bargiela R."/>
            <person name="Golyshina O.V."/>
            <person name="Manteca A."/>
            <person name="Ramos J.L."/>
            <person name="Gallego J.R."/>
            <person name="Llorente I."/>
            <person name="Martins Dos Santos V.A."/>
            <person name="Jensen O.N."/>
            <person name="Pelaez A.I."/>
            <person name="Sanchez J."/>
            <person name="Ferrer M."/>
        </authorList>
    </citation>
    <scope>NUCLEOTIDE SEQUENCE</scope>
</reference>
<evidence type="ECO:0000313" key="3">
    <source>
        <dbReference type="EMBL" id="EQD37580.1"/>
    </source>
</evidence>